<keyword evidence="4" id="KW-0328">Glycosyltransferase</keyword>
<dbReference type="GO" id="GO:0009312">
    <property type="term" value="P:oligosaccharide biosynthetic process"/>
    <property type="evidence" value="ECO:0007669"/>
    <property type="project" value="TreeGrafter"/>
</dbReference>
<evidence type="ECO:0000256" key="9">
    <source>
        <dbReference type="ARBA" id="ARBA00023034"/>
    </source>
</evidence>
<evidence type="ECO:0000256" key="1">
    <source>
        <dbReference type="ARBA" id="ARBA00004323"/>
    </source>
</evidence>
<keyword evidence="10" id="KW-0472">Membrane</keyword>
<sequence>MRHRRLQLCICSVSMLTLLGYFILSETEMMYCTRLQSLNHHNLQDNLKKMPSWMFEEVYLQNSQSRETECQKSLRKSENPEFKEAFIPNIQLFLHKGHVNISEWNRLAHFNNPFGFMGYKYTELEEIVNLIPKTRESHFLPVSSAGRKGCIHCAVVANGGILSGSMMGLEIDSHDYVFRMEGAMIEGFEQDVGRRTSVYVHTAQSLMKSLYMFQEWDIRDVPFNEGIRYVLIPVGLWDFHVLKALLLNTSVPGSSEMMPRSYFLGKFDDQRYHVLHPDFLRYIRNRYLKSWHLNAMSWHMFRPTSEVFSLFLALHTCDVVNAYGFLTEDHRKYSENYFKTYESRHRFYQHYDHKVELDLWRRLHNAKLIKLCRRSRCNGKLQHKMIR</sequence>
<comment type="similarity">
    <text evidence="3">Belongs to the glycosyltransferase 29 family.</text>
</comment>
<evidence type="ECO:0000256" key="7">
    <source>
        <dbReference type="ARBA" id="ARBA00022968"/>
    </source>
</evidence>
<keyword evidence="12" id="KW-0325">Glycoprotein</keyword>
<evidence type="ECO:0000256" key="17">
    <source>
        <dbReference type="PIRSR" id="PIRSR005557-2"/>
    </source>
</evidence>
<evidence type="ECO:0000256" key="11">
    <source>
        <dbReference type="ARBA" id="ARBA00023157"/>
    </source>
</evidence>
<dbReference type="InterPro" id="IPR001675">
    <property type="entry name" value="Glyco_trans_29"/>
</dbReference>
<reference evidence="18" key="1">
    <citation type="thesis" date="2021" institute="BYU ScholarsArchive" country="Provo, UT, USA">
        <title>Applications of and Algorithms for Genome Assembly and Genomic Analyses with an Emphasis on Marine Teleosts.</title>
        <authorList>
            <person name="Pickett B.D."/>
        </authorList>
    </citation>
    <scope>NUCLEOTIDE SEQUENCE</scope>
    <source>
        <strain evidence="18">HI-2016</strain>
    </source>
</reference>
<evidence type="ECO:0000256" key="6">
    <source>
        <dbReference type="ARBA" id="ARBA00022692"/>
    </source>
</evidence>
<evidence type="ECO:0000256" key="10">
    <source>
        <dbReference type="ARBA" id="ARBA00023136"/>
    </source>
</evidence>
<keyword evidence="9" id="KW-0333">Golgi apparatus</keyword>
<keyword evidence="8" id="KW-1133">Transmembrane helix</keyword>
<dbReference type="InterPro" id="IPR012163">
    <property type="entry name" value="Sialyl_trans"/>
</dbReference>
<evidence type="ECO:0000256" key="5">
    <source>
        <dbReference type="ARBA" id="ARBA00022679"/>
    </source>
</evidence>
<name>A0A8T2PF39_9TELE</name>
<dbReference type="OrthoDB" id="10264956at2759"/>
<keyword evidence="7" id="KW-0735">Signal-anchor</keyword>
<keyword evidence="5" id="KW-0808">Transferase</keyword>
<evidence type="ECO:0000256" key="12">
    <source>
        <dbReference type="ARBA" id="ARBA00023180"/>
    </source>
</evidence>
<proteinExistence type="inferred from homology"/>
<accession>A0A8T2PF39</accession>
<evidence type="ECO:0000313" key="19">
    <source>
        <dbReference type="Proteomes" id="UP000824540"/>
    </source>
</evidence>
<keyword evidence="11" id="KW-1015">Disulfide bond</keyword>
<comment type="pathway">
    <text evidence="2">Protein modification; protein glycosylation.</text>
</comment>
<comment type="catalytic activity">
    <reaction evidence="16">
        <text>a 3-O-[N-acetyl-alpha-D-galactosaminyl]-L-threonyl-[protein] + CMP-N-acetyl-beta-neuraminate = a 3-O-[N-acetyl-alpha-neuraminosyl-(2-&gt;6)-N-acetyl-alpha-D-galactosaminyl]-L-threonyl-[protein] + CMP + H(+)</text>
        <dbReference type="Rhea" id="RHEA:81643"/>
        <dbReference type="Rhea" id="RHEA-COMP:11689"/>
        <dbReference type="Rhea" id="RHEA-COMP:19720"/>
        <dbReference type="ChEBI" id="CHEBI:15378"/>
        <dbReference type="ChEBI" id="CHEBI:57812"/>
        <dbReference type="ChEBI" id="CHEBI:60377"/>
        <dbReference type="ChEBI" id="CHEBI:87075"/>
        <dbReference type="ChEBI" id="CHEBI:231970"/>
    </reaction>
    <physiologicalReaction direction="left-to-right" evidence="16">
        <dbReference type="Rhea" id="RHEA:81644"/>
    </physiologicalReaction>
</comment>
<dbReference type="GO" id="GO:0001665">
    <property type="term" value="F:alpha-N-acetylgalactosaminide alpha-2,6-sialyltransferase activity"/>
    <property type="evidence" value="ECO:0007669"/>
    <property type="project" value="UniProtKB-EC"/>
</dbReference>
<evidence type="ECO:0000256" key="2">
    <source>
        <dbReference type="ARBA" id="ARBA00004922"/>
    </source>
</evidence>
<feature type="disulfide bond" evidence="17">
    <location>
        <begin position="153"/>
        <end position="317"/>
    </location>
</feature>
<dbReference type="EMBL" id="JAFBMS010000008">
    <property type="protein sequence ID" value="KAG9350336.1"/>
    <property type="molecule type" value="Genomic_DNA"/>
</dbReference>
<dbReference type="InterPro" id="IPR038578">
    <property type="entry name" value="GT29-like_sf"/>
</dbReference>
<dbReference type="EC" id="2.4.3.3" evidence="14"/>
<comment type="subcellular location">
    <subcellularLocation>
        <location evidence="1">Golgi apparatus membrane</location>
        <topology evidence="1">Single-pass type II membrane protein</topology>
    </subcellularLocation>
</comment>
<evidence type="ECO:0000256" key="8">
    <source>
        <dbReference type="ARBA" id="ARBA00022989"/>
    </source>
</evidence>
<gene>
    <name evidence="18" type="ORF">JZ751_026690</name>
</gene>
<dbReference type="GO" id="GO:0000139">
    <property type="term" value="C:Golgi membrane"/>
    <property type="evidence" value="ECO:0007669"/>
    <property type="project" value="UniProtKB-SubCell"/>
</dbReference>
<evidence type="ECO:0000256" key="13">
    <source>
        <dbReference type="ARBA" id="ARBA00036348"/>
    </source>
</evidence>
<organism evidence="18 19">
    <name type="scientific">Albula glossodonta</name>
    <name type="common">roundjaw bonefish</name>
    <dbReference type="NCBI Taxonomy" id="121402"/>
    <lineage>
        <taxon>Eukaryota</taxon>
        <taxon>Metazoa</taxon>
        <taxon>Chordata</taxon>
        <taxon>Craniata</taxon>
        <taxon>Vertebrata</taxon>
        <taxon>Euteleostomi</taxon>
        <taxon>Actinopterygii</taxon>
        <taxon>Neopterygii</taxon>
        <taxon>Teleostei</taxon>
        <taxon>Albuliformes</taxon>
        <taxon>Albulidae</taxon>
        <taxon>Albula</taxon>
    </lineage>
</organism>
<evidence type="ECO:0000256" key="3">
    <source>
        <dbReference type="ARBA" id="ARBA00006003"/>
    </source>
</evidence>
<comment type="catalytic activity">
    <reaction evidence="15">
        <text>a 3-O-[N-acetyl-alpha-neuraminyl-(2-&gt;3)-beta-D-galactosyl-(1-&gt;3)-N-acetyl-alpha-D-galactosaminyl]-L-threonyl-[protein] + CMP-N-acetyl-beta-neuraminate = a 3-O-{alpha-Neu5Ac-(2-&gt;3)-beta-D-Gal-(1-&gt;3)-[alpha-Neu5Ac-(2-&gt;6)]-alpha-D-GalNAc}-L-threonyl-[protein] + CMP + H(+)</text>
        <dbReference type="Rhea" id="RHEA:81659"/>
        <dbReference type="Rhea" id="RHEA-COMP:14417"/>
        <dbReference type="Rhea" id="RHEA-COMP:16763"/>
        <dbReference type="ChEBI" id="CHEBI:15378"/>
        <dbReference type="ChEBI" id="CHEBI:57812"/>
        <dbReference type="ChEBI" id="CHEBI:60377"/>
        <dbReference type="ChEBI" id="CHEBI:139598"/>
        <dbReference type="ChEBI" id="CHEBI:156398"/>
    </reaction>
    <physiologicalReaction direction="left-to-right" evidence="15">
        <dbReference type="Rhea" id="RHEA:81660"/>
    </physiologicalReaction>
</comment>
<dbReference type="PANTHER" id="PTHR45941:SF1">
    <property type="entry name" value="ALPHA-N-ACETYLGALACTOSAMINIDE ALPHA-2,6-SIALYLTRANSFERASE 1"/>
    <property type="match status" value="1"/>
</dbReference>
<dbReference type="Proteomes" id="UP000824540">
    <property type="component" value="Unassembled WGS sequence"/>
</dbReference>
<keyword evidence="6" id="KW-0812">Transmembrane</keyword>
<dbReference type="Pfam" id="PF00777">
    <property type="entry name" value="Glyco_transf_29"/>
    <property type="match status" value="1"/>
</dbReference>
<protein>
    <recommendedName>
        <fullName evidence="14">alpha-N-acetylgalactosaminide alpha-2,6-sialyltransferase</fullName>
        <ecNumber evidence="14">2.4.3.3</ecNumber>
    </recommendedName>
</protein>
<comment type="catalytic activity">
    <reaction evidence="13">
        <text>a beta-D-galactosyl-(1-&gt;3)-N-acetyl-alpha-D-galactosaminyl derivative + CMP-N-acetyl-beta-neuraminate = a beta-D-galactosyl-(1-&gt;3)-[N-acetyl-alpha-neuraminyl-(2-&gt;6)]-N-acetyl-alpha-D-galactosaminyl derivative + CMP + H(+)</text>
        <dbReference type="Rhea" id="RHEA:11136"/>
        <dbReference type="ChEBI" id="CHEBI:15378"/>
        <dbReference type="ChEBI" id="CHEBI:57812"/>
        <dbReference type="ChEBI" id="CHEBI:60377"/>
        <dbReference type="ChEBI" id="CHEBI:133470"/>
        <dbReference type="ChEBI" id="CHEBI:140764"/>
        <dbReference type="EC" id="2.4.3.3"/>
    </reaction>
    <physiologicalReaction direction="left-to-right" evidence="13">
        <dbReference type="Rhea" id="RHEA:11137"/>
    </physiologicalReaction>
</comment>
<evidence type="ECO:0000256" key="15">
    <source>
        <dbReference type="ARBA" id="ARBA00050664"/>
    </source>
</evidence>
<evidence type="ECO:0000313" key="18">
    <source>
        <dbReference type="EMBL" id="KAG9350336.1"/>
    </source>
</evidence>
<dbReference type="Gene3D" id="3.90.1480.20">
    <property type="entry name" value="Glycosyl transferase family 29"/>
    <property type="match status" value="1"/>
</dbReference>
<dbReference type="PANTHER" id="PTHR45941">
    <property type="entry name" value="ALPHA-N-ACETYLGALACTOSAMINIDE ALPHA-2,6-SIALYLTRANSFERASE 2-LIKE-RELATED"/>
    <property type="match status" value="1"/>
</dbReference>
<comment type="caution">
    <text evidence="18">The sequence shown here is derived from an EMBL/GenBank/DDBJ whole genome shotgun (WGS) entry which is preliminary data.</text>
</comment>
<dbReference type="AlphaFoldDB" id="A0A8T2PF39"/>
<evidence type="ECO:0000256" key="14">
    <source>
        <dbReference type="ARBA" id="ARBA00039109"/>
    </source>
</evidence>
<keyword evidence="19" id="KW-1185">Reference proteome</keyword>
<evidence type="ECO:0000256" key="4">
    <source>
        <dbReference type="ARBA" id="ARBA00022676"/>
    </source>
</evidence>
<evidence type="ECO:0000256" key="16">
    <source>
        <dbReference type="ARBA" id="ARBA00052285"/>
    </source>
</evidence>
<dbReference type="PIRSF" id="PIRSF005557">
    <property type="entry name" value="Sialyl_trans"/>
    <property type="match status" value="1"/>
</dbReference>